<accession>U5QHK4</accession>
<dbReference type="AlphaFoldDB" id="U5QHK4"/>
<sequence>MQLIDSIADWFIDRLLAKARPVIRQELGTATANIATDVQSELARTAKSLSDQWSSQAEALAEKADAIESKLGGAAEKIDAIAKAVTSPPSAPAPFNWGKP</sequence>
<dbReference type="EMBL" id="CP003587">
    <property type="protein sequence ID" value="AGY57150.1"/>
    <property type="molecule type" value="Genomic_DNA"/>
</dbReference>
<dbReference type="KEGG" id="glj:GKIL_0904"/>
<dbReference type="RefSeq" id="WP_023172208.1">
    <property type="nucleotide sequence ID" value="NC_022600.1"/>
</dbReference>
<proteinExistence type="predicted"/>
<protein>
    <submittedName>
        <fullName evidence="1">Uncharacterized protein</fullName>
    </submittedName>
</protein>
<evidence type="ECO:0000313" key="1">
    <source>
        <dbReference type="EMBL" id="AGY57150.1"/>
    </source>
</evidence>
<dbReference type="STRING" id="1183438.GKIL_0904"/>
<dbReference type="Proteomes" id="UP000017396">
    <property type="component" value="Chromosome"/>
</dbReference>
<dbReference type="HOGENOM" id="CLU_2301836_0_0_3"/>
<evidence type="ECO:0000313" key="2">
    <source>
        <dbReference type="Proteomes" id="UP000017396"/>
    </source>
</evidence>
<keyword evidence="2" id="KW-1185">Reference proteome</keyword>
<name>U5QHK4_GLOK1</name>
<gene>
    <name evidence="1" type="ORF">GKIL_0904</name>
</gene>
<organism evidence="1 2">
    <name type="scientific">Gloeobacter kilaueensis (strain ATCC BAA-2537 / CCAP 1431/1 / ULC 316 / JS1)</name>
    <dbReference type="NCBI Taxonomy" id="1183438"/>
    <lineage>
        <taxon>Bacteria</taxon>
        <taxon>Bacillati</taxon>
        <taxon>Cyanobacteriota</taxon>
        <taxon>Cyanophyceae</taxon>
        <taxon>Gloeobacterales</taxon>
        <taxon>Gloeobacteraceae</taxon>
        <taxon>Gloeobacter</taxon>
    </lineage>
</organism>
<reference evidence="1 2" key="1">
    <citation type="journal article" date="2013" name="PLoS ONE">
        <title>Cultivation and Complete Genome Sequencing of Gloeobacter kilaueensis sp. nov., from a Lava Cave in Kilauea Caldera, Hawai'i.</title>
        <authorList>
            <person name="Saw J.H."/>
            <person name="Schatz M."/>
            <person name="Brown M.V."/>
            <person name="Kunkel D.D."/>
            <person name="Foster J.S."/>
            <person name="Shick H."/>
            <person name="Christensen S."/>
            <person name="Hou S."/>
            <person name="Wan X."/>
            <person name="Donachie S.P."/>
        </authorList>
    </citation>
    <scope>NUCLEOTIDE SEQUENCE [LARGE SCALE GENOMIC DNA]</scope>
    <source>
        <strain evidence="2">JS</strain>
    </source>
</reference>